<dbReference type="EMBL" id="KY052812">
    <property type="protein sequence ID" value="ASF00062.1"/>
    <property type="molecule type" value="Genomic_DNA"/>
</dbReference>
<protein>
    <submittedName>
        <fullName evidence="1">Uncharacterized protein</fullName>
    </submittedName>
</protein>
<organism evidence="1">
    <name type="scientific">uncultured virus</name>
    <dbReference type="NCBI Taxonomy" id="340016"/>
    <lineage>
        <taxon>Viruses</taxon>
        <taxon>environmental samples</taxon>
    </lineage>
</organism>
<name>A0A218ML90_9VIRU</name>
<accession>A0A218ML90</accession>
<sequence>MITGWEISLGLYPGVLLGFRSYMEQSVENHVLYLPFIDICLTIERKINDTHE</sequence>
<evidence type="ECO:0000313" key="1">
    <source>
        <dbReference type="EMBL" id="ASF00062.1"/>
    </source>
</evidence>
<reference evidence="1" key="1">
    <citation type="submission" date="2016-10" db="EMBL/GenBank/DDBJ databases">
        <authorList>
            <person name="Varghese N."/>
        </authorList>
    </citation>
    <scope>NUCLEOTIDE SEQUENCE</scope>
</reference>
<proteinExistence type="predicted"/>
<reference evidence="1" key="2">
    <citation type="journal article" date="2017" name="Nat. Commun.">
        <title>Single-virus genomics reveals hidden cosmopolitan and abundant viruses.</title>
        <authorList>
            <person name="Martinez-Hernandez F."/>
            <person name="Fornas O."/>
            <person name="Lluesma Gomez M."/>
            <person name="Bolduc B."/>
            <person name="de la Cruz Pena M.J."/>
            <person name="Martinez J.M."/>
            <person name="Anton J."/>
            <person name="Gasol J.M."/>
            <person name="Rosselli R."/>
            <person name="Rodriguez-Valera F."/>
            <person name="Sullivan M.B."/>
            <person name="Acinas S.G."/>
            <person name="Martinez-Garcia M."/>
        </authorList>
    </citation>
    <scope>NUCLEOTIDE SEQUENCE</scope>
</reference>